<keyword evidence="1" id="KW-0328">Glycosyltransferase</keyword>
<keyword evidence="3" id="KW-0325">Glycoprotein</keyword>
<proteinExistence type="predicted"/>
<evidence type="ECO:0000256" key="4">
    <source>
        <dbReference type="SAM" id="SignalP"/>
    </source>
</evidence>
<dbReference type="Pfam" id="PF04577">
    <property type="entry name" value="Glyco_transf_61"/>
    <property type="match status" value="1"/>
</dbReference>
<dbReference type="Proteomes" id="UP001153069">
    <property type="component" value="Unassembled WGS sequence"/>
</dbReference>
<evidence type="ECO:0000259" key="5">
    <source>
        <dbReference type="Pfam" id="PF04577"/>
    </source>
</evidence>
<evidence type="ECO:0000313" key="7">
    <source>
        <dbReference type="Proteomes" id="UP001153069"/>
    </source>
</evidence>
<organism evidence="6 7">
    <name type="scientific">Seminavis robusta</name>
    <dbReference type="NCBI Taxonomy" id="568900"/>
    <lineage>
        <taxon>Eukaryota</taxon>
        <taxon>Sar</taxon>
        <taxon>Stramenopiles</taxon>
        <taxon>Ochrophyta</taxon>
        <taxon>Bacillariophyta</taxon>
        <taxon>Bacillariophyceae</taxon>
        <taxon>Bacillariophycidae</taxon>
        <taxon>Naviculales</taxon>
        <taxon>Naviculaceae</taxon>
        <taxon>Seminavis</taxon>
    </lineage>
</organism>
<feature type="signal peptide" evidence="4">
    <location>
        <begin position="1"/>
        <end position="28"/>
    </location>
</feature>
<name>A0A9N8HT73_9STRA</name>
<sequence>MQQSPRKYALICVLLTLMLLDVWLRVHSFLNSPDADLQGETTPIDIANTEGTQSANNSSNNTLVPSAKLETGLPKFPPDSIPPFPADVLARFREKGQFPSDMNQVKHIFAVMESNKVTHLEPTWESFRKHVTHDALNNRIKGEATLRGTHPHHFMHLPAWEKDWGGVAVFSNVFIMGEPPVVFDGNIAFEPRSVCIGDKTNQEARIIDNAAAMAANGSTILQSEQQYDVLISQCYGQAYWHSIVENLPRLVYVRDFIAENKNLTAIWPRQDFLAQDHRPQAFWNPSFFQDTNNPKWHEHSRFEVVFARRLVVPAGSYAQNSQVAEVRNLLVNLVDSHPQMKQLRQQAQPSKKVILFHHRKPGGTRSLLNSHELREALKYSFSHCCVVKDFAHNGTADEAAVLHNQADIVVGPHGAGMANLVFSDPKKLIGVVEIHPNIYDDRFKVMNCNRQLAEKLGIPFKMLITKDGWRESPLTANVPEVIAAVHEMLQV</sequence>
<dbReference type="OrthoDB" id="1892506at2759"/>
<dbReference type="InterPro" id="IPR007657">
    <property type="entry name" value="Glycosyltransferase_61"/>
</dbReference>
<evidence type="ECO:0000256" key="3">
    <source>
        <dbReference type="ARBA" id="ARBA00023180"/>
    </source>
</evidence>
<keyword evidence="7" id="KW-1185">Reference proteome</keyword>
<dbReference type="InterPro" id="IPR049625">
    <property type="entry name" value="Glyco_transf_61_cat"/>
</dbReference>
<feature type="domain" description="Glycosyltransferase 61 catalytic" evidence="5">
    <location>
        <begin position="239"/>
        <end position="427"/>
    </location>
</feature>
<feature type="chain" id="PRO_5040515456" description="Glycosyltransferase 61 catalytic domain-containing protein" evidence="4">
    <location>
        <begin position="29"/>
        <end position="491"/>
    </location>
</feature>
<dbReference type="AlphaFoldDB" id="A0A9N8HT73"/>
<keyword evidence="4" id="KW-0732">Signal</keyword>
<protein>
    <recommendedName>
        <fullName evidence="5">Glycosyltransferase 61 catalytic domain-containing protein</fullName>
    </recommendedName>
</protein>
<keyword evidence="2" id="KW-0808">Transferase</keyword>
<dbReference type="GO" id="GO:0016757">
    <property type="term" value="F:glycosyltransferase activity"/>
    <property type="evidence" value="ECO:0007669"/>
    <property type="project" value="UniProtKB-KW"/>
</dbReference>
<comment type="caution">
    <text evidence="6">The sequence shown here is derived from an EMBL/GenBank/DDBJ whole genome shotgun (WGS) entry which is preliminary data.</text>
</comment>
<gene>
    <name evidence="6" type="ORF">SEMRO_1832_G300460.1</name>
</gene>
<reference evidence="6" key="1">
    <citation type="submission" date="2020-06" db="EMBL/GenBank/DDBJ databases">
        <authorList>
            <consortium name="Plant Systems Biology data submission"/>
        </authorList>
    </citation>
    <scope>NUCLEOTIDE SEQUENCE</scope>
    <source>
        <strain evidence="6">D6</strain>
    </source>
</reference>
<dbReference type="PANTHER" id="PTHR20961">
    <property type="entry name" value="GLYCOSYLTRANSFERASE"/>
    <property type="match status" value="1"/>
</dbReference>
<accession>A0A9N8HT73</accession>
<evidence type="ECO:0000313" key="6">
    <source>
        <dbReference type="EMBL" id="CAB9526463.1"/>
    </source>
</evidence>
<evidence type="ECO:0000256" key="1">
    <source>
        <dbReference type="ARBA" id="ARBA00022676"/>
    </source>
</evidence>
<evidence type="ECO:0000256" key="2">
    <source>
        <dbReference type="ARBA" id="ARBA00022679"/>
    </source>
</evidence>
<dbReference type="EMBL" id="CAICTM010001830">
    <property type="protein sequence ID" value="CAB9526463.1"/>
    <property type="molecule type" value="Genomic_DNA"/>
</dbReference>